<dbReference type="AlphaFoldDB" id="A0A4C1W0V9"/>
<sequence length="131" mass="14272">MRTPQSITPAPRSFSRHRPASQTRDSTNAAAYEPGGNGARCSCKRDDTVLQRDCCTRVARRDDGAINNSNLERVNITTTEKAVVGSASGSPRFAPTMLSLVNAPRIAVLSLNRYTPYSGPLKRKKTCTCRT</sequence>
<keyword evidence="3" id="KW-1185">Reference proteome</keyword>
<evidence type="ECO:0000313" key="2">
    <source>
        <dbReference type="EMBL" id="GBP44192.1"/>
    </source>
</evidence>
<gene>
    <name evidence="2" type="ORF">EVAR_31636_1</name>
</gene>
<organism evidence="2 3">
    <name type="scientific">Eumeta variegata</name>
    <name type="common">Bagworm moth</name>
    <name type="synonym">Eumeta japonica</name>
    <dbReference type="NCBI Taxonomy" id="151549"/>
    <lineage>
        <taxon>Eukaryota</taxon>
        <taxon>Metazoa</taxon>
        <taxon>Ecdysozoa</taxon>
        <taxon>Arthropoda</taxon>
        <taxon>Hexapoda</taxon>
        <taxon>Insecta</taxon>
        <taxon>Pterygota</taxon>
        <taxon>Neoptera</taxon>
        <taxon>Endopterygota</taxon>
        <taxon>Lepidoptera</taxon>
        <taxon>Glossata</taxon>
        <taxon>Ditrysia</taxon>
        <taxon>Tineoidea</taxon>
        <taxon>Psychidae</taxon>
        <taxon>Oiketicinae</taxon>
        <taxon>Eumeta</taxon>
    </lineage>
</organism>
<dbReference type="EMBL" id="BGZK01000448">
    <property type="protein sequence ID" value="GBP44192.1"/>
    <property type="molecule type" value="Genomic_DNA"/>
</dbReference>
<name>A0A4C1W0V9_EUMVA</name>
<evidence type="ECO:0000256" key="1">
    <source>
        <dbReference type="SAM" id="MobiDB-lite"/>
    </source>
</evidence>
<evidence type="ECO:0000313" key="3">
    <source>
        <dbReference type="Proteomes" id="UP000299102"/>
    </source>
</evidence>
<accession>A0A4C1W0V9</accession>
<reference evidence="2 3" key="1">
    <citation type="journal article" date="2019" name="Commun. Biol.">
        <title>The bagworm genome reveals a unique fibroin gene that provides high tensile strength.</title>
        <authorList>
            <person name="Kono N."/>
            <person name="Nakamura H."/>
            <person name="Ohtoshi R."/>
            <person name="Tomita M."/>
            <person name="Numata K."/>
            <person name="Arakawa K."/>
        </authorList>
    </citation>
    <scope>NUCLEOTIDE SEQUENCE [LARGE SCALE GENOMIC DNA]</scope>
</reference>
<protein>
    <submittedName>
        <fullName evidence="2">Uncharacterized protein</fullName>
    </submittedName>
</protein>
<dbReference type="Proteomes" id="UP000299102">
    <property type="component" value="Unassembled WGS sequence"/>
</dbReference>
<comment type="caution">
    <text evidence="2">The sequence shown here is derived from an EMBL/GenBank/DDBJ whole genome shotgun (WGS) entry which is preliminary data.</text>
</comment>
<feature type="compositionally biased region" description="Polar residues" evidence="1">
    <location>
        <begin position="20"/>
        <end position="29"/>
    </location>
</feature>
<feature type="region of interest" description="Disordered" evidence="1">
    <location>
        <begin position="1"/>
        <end position="38"/>
    </location>
</feature>
<proteinExistence type="predicted"/>